<dbReference type="InterPro" id="IPR007560">
    <property type="entry name" value="Restrct_endonuc_IV_Mrr"/>
</dbReference>
<organism evidence="2 3">
    <name type="scientific">Lachnobacterium bovis DSM 14045</name>
    <dbReference type="NCBI Taxonomy" id="1122142"/>
    <lineage>
        <taxon>Bacteria</taxon>
        <taxon>Bacillati</taxon>
        <taxon>Bacillota</taxon>
        <taxon>Clostridia</taxon>
        <taxon>Lachnospirales</taxon>
        <taxon>Lachnospiraceae</taxon>
        <taxon>Lachnobacterium</taxon>
    </lineage>
</organism>
<dbReference type="GO" id="GO:0004519">
    <property type="term" value="F:endonuclease activity"/>
    <property type="evidence" value="ECO:0007669"/>
    <property type="project" value="UniProtKB-KW"/>
</dbReference>
<sequence length="123" mass="14120">MSLQRINILKEDGINIVAYKDEFPPRICVQVKSIDSDIKEATIQSLRGAMSEEDYGVFVTLSDYTPNAKAYLEQHPIIREINGSEVVDLVLPYYDDLDDKYQDMIPLKRVYIPVLSEDFSTLE</sequence>
<proteinExistence type="predicted"/>
<dbReference type="InterPro" id="IPR011335">
    <property type="entry name" value="Restrct_endonuc-II-like"/>
</dbReference>
<dbReference type="EMBL" id="FNPG01000032">
    <property type="protein sequence ID" value="SDY73162.1"/>
    <property type="molecule type" value="Genomic_DNA"/>
</dbReference>
<dbReference type="Proteomes" id="UP000183918">
    <property type="component" value="Unassembled WGS sequence"/>
</dbReference>
<keyword evidence="2" id="KW-0540">Nuclease</keyword>
<dbReference type="RefSeq" id="WP_242871467.1">
    <property type="nucleotide sequence ID" value="NZ_FNPG01000032.1"/>
</dbReference>
<dbReference type="Gene3D" id="3.40.1350.10">
    <property type="match status" value="1"/>
</dbReference>
<reference evidence="2 3" key="1">
    <citation type="submission" date="2016-10" db="EMBL/GenBank/DDBJ databases">
        <authorList>
            <person name="de Groot N.N."/>
        </authorList>
    </citation>
    <scope>NUCLEOTIDE SEQUENCE [LARGE SCALE GENOMIC DNA]</scope>
    <source>
        <strain evidence="2 3">DSM 14045</strain>
    </source>
</reference>
<dbReference type="GO" id="GO:0009307">
    <property type="term" value="P:DNA restriction-modification system"/>
    <property type="evidence" value="ECO:0007669"/>
    <property type="project" value="InterPro"/>
</dbReference>
<dbReference type="STRING" id="1122142.SAMN02910414_02243"/>
<evidence type="ECO:0000259" key="1">
    <source>
        <dbReference type="Pfam" id="PF04471"/>
    </source>
</evidence>
<keyword evidence="3" id="KW-1185">Reference proteome</keyword>
<gene>
    <name evidence="2" type="ORF">SAMN02910414_02243</name>
</gene>
<accession>A0A1H3M8X5</accession>
<dbReference type="InterPro" id="IPR011856">
    <property type="entry name" value="tRNA_endonuc-like_dom_sf"/>
</dbReference>
<dbReference type="AlphaFoldDB" id="A0A1H3M8X5"/>
<dbReference type="SUPFAM" id="SSF52980">
    <property type="entry name" value="Restriction endonuclease-like"/>
    <property type="match status" value="1"/>
</dbReference>
<keyword evidence="2" id="KW-0378">Hydrolase</keyword>
<keyword evidence="2" id="KW-0255">Endonuclease</keyword>
<name>A0A1H3M8X5_9FIRM</name>
<protein>
    <submittedName>
        <fullName evidence="2">Restriction endonuclease</fullName>
    </submittedName>
</protein>
<dbReference type="GO" id="GO:0003677">
    <property type="term" value="F:DNA binding"/>
    <property type="evidence" value="ECO:0007669"/>
    <property type="project" value="InterPro"/>
</dbReference>
<evidence type="ECO:0000313" key="2">
    <source>
        <dbReference type="EMBL" id="SDY73162.1"/>
    </source>
</evidence>
<evidence type="ECO:0000313" key="3">
    <source>
        <dbReference type="Proteomes" id="UP000183918"/>
    </source>
</evidence>
<dbReference type="Pfam" id="PF04471">
    <property type="entry name" value="Mrr_cat"/>
    <property type="match status" value="1"/>
</dbReference>
<feature type="domain" description="Restriction endonuclease type IV Mrr" evidence="1">
    <location>
        <begin position="10"/>
        <end position="89"/>
    </location>
</feature>